<evidence type="ECO:0000256" key="1">
    <source>
        <dbReference type="ARBA" id="ARBA00023002"/>
    </source>
</evidence>
<evidence type="ECO:0000313" key="9">
    <source>
        <dbReference type="EMBL" id="STX27563.1"/>
    </source>
</evidence>
<proteinExistence type="inferred from homology"/>
<comment type="catalytic activity">
    <reaction evidence="6 7">
        <text>[thioredoxin]-disulfide + L-methionine + H2O = L-methionine (S)-S-oxide + [thioredoxin]-dithiol</text>
        <dbReference type="Rhea" id="RHEA:19993"/>
        <dbReference type="Rhea" id="RHEA-COMP:10698"/>
        <dbReference type="Rhea" id="RHEA-COMP:10700"/>
        <dbReference type="ChEBI" id="CHEBI:15377"/>
        <dbReference type="ChEBI" id="CHEBI:29950"/>
        <dbReference type="ChEBI" id="CHEBI:50058"/>
        <dbReference type="ChEBI" id="CHEBI:57844"/>
        <dbReference type="ChEBI" id="CHEBI:58772"/>
        <dbReference type="EC" id="1.8.4.11"/>
    </reaction>
</comment>
<dbReference type="InterPro" id="IPR002579">
    <property type="entry name" value="Met_Sox_Rdtase_MsrB_dom"/>
</dbReference>
<dbReference type="PANTHER" id="PTHR43774">
    <property type="entry name" value="PEPTIDE METHIONINE SULFOXIDE REDUCTASE"/>
    <property type="match status" value="1"/>
</dbReference>
<evidence type="ECO:0000256" key="3">
    <source>
        <dbReference type="ARBA" id="ARBA00024679"/>
    </source>
</evidence>
<dbReference type="AlphaFoldDB" id="A0A378HXY5"/>
<dbReference type="InterPro" id="IPR036509">
    <property type="entry name" value="Met_Sox_Rdtase_MsrA_sf"/>
</dbReference>
<dbReference type="NCBIfam" id="TIGR00401">
    <property type="entry name" value="msrA"/>
    <property type="match status" value="1"/>
</dbReference>
<dbReference type="Gene3D" id="3.30.1060.10">
    <property type="entry name" value="Peptide methionine sulphoxide reductase MsrA"/>
    <property type="match status" value="1"/>
</dbReference>
<dbReference type="SUPFAM" id="SSF51316">
    <property type="entry name" value="Mss4-like"/>
    <property type="match status" value="1"/>
</dbReference>
<dbReference type="OrthoDB" id="4174719at2"/>
<evidence type="ECO:0000256" key="6">
    <source>
        <dbReference type="ARBA" id="ARBA00048782"/>
    </source>
</evidence>
<feature type="active site" evidence="7">
    <location>
        <position position="140"/>
    </location>
</feature>
<organism evidence="9 10">
    <name type="scientific">Legionella beliardensis</name>
    <dbReference type="NCBI Taxonomy" id="91822"/>
    <lineage>
        <taxon>Bacteria</taxon>
        <taxon>Pseudomonadati</taxon>
        <taxon>Pseudomonadota</taxon>
        <taxon>Gammaproteobacteria</taxon>
        <taxon>Legionellales</taxon>
        <taxon>Legionellaceae</taxon>
        <taxon>Legionella</taxon>
    </lineage>
</organism>
<feature type="domain" description="MsrB" evidence="8">
    <location>
        <begin position="5"/>
        <end position="125"/>
    </location>
</feature>
<comment type="catalytic activity">
    <reaction evidence="5">
        <text>L-methionyl-[protein] + [thioredoxin]-disulfide + H2O = L-methionyl-(R)-S-oxide-[protein] + [thioredoxin]-dithiol</text>
        <dbReference type="Rhea" id="RHEA:24164"/>
        <dbReference type="Rhea" id="RHEA-COMP:10698"/>
        <dbReference type="Rhea" id="RHEA-COMP:10700"/>
        <dbReference type="Rhea" id="RHEA-COMP:12313"/>
        <dbReference type="Rhea" id="RHEA-COMP:12314"/>
        <dbReference type="ChEBI" id="CHEBI:15377"/>
        <dbReference type="ChEBI" id="CHEBI:16044"/>
        <dbReference type="ChEBI" id="CHEBI:29950"/>
        <dbReference type="ChEBI" id="CHEBI:45764"/>
        <dbReference type="ChEBI" id="CHEBI:50058"/>
        <dbReference type="EC" id="1.8.4.12"/>
    </reaction>
</comment>
<dbReference type="InterPro" id="IPR002569">
    <property type="entry name" value="Met_Sox_Rdtase_MsrA_dom"/>
</dbReference>
<dbReference type="EC" id="1.8.4.11" evidence="7"/>
<reference evidence="9 10" key="1">
    <citation type="submission" date="2018-06" db="EMBL/GenBank/DDBJ databases">
        <authorList>
            <consortium name="Pathogen Informatics"/>
            <person name="Doyle S."/>
        </authorList>
    </citation>
    <scope>NUCLEOTIDE SEQUENCE [LARGE SCALE GENOMIC DNA]</scope>
    <source>
        <strain evidence="9 10">NCTC13315</strain>
    </source>
</reference>
<evidence type="ECO:0000256" key="5">
    <source>
        <dbReference type="ARBA" id="ARBA00048488"/>
    </source>
</evidence>
<keyword evidence="2" id="KW-0511">Multifunctional enzyme</keyword>
<sequence length="291" mass="32897">MSSMYLDKTASLTPLAKRIICDKATEYPHTGIYNHLAGKGTYLCRRCGLALFRGESQFHSGCGWPSFDENIIQAVKQVPDKDGIRTEILCQRCNAHLGHIFVGEHLTKNNARHCVNSAAIDFVVDSTVLDTEEAIVAGGCFWGVEHFLKLIPGVLKVDVGYLGGHLQDPSYEQVCSGTTGHYEAARVVFDCSKVDYYSIIKRFFEIHDPTQRSGQGPDIGQQYQSAIFCYNDEQFNDANELIQRLQERGYQVVTKLLEVTPFWPAEEYHQAYYSKHQKAPYCHRPELRFGS</sequence>
<dbReference type="PROSITE" id="PS51790">
    <property type="entry name" value="MSRB"/>
    <property type="match status" value="1"/>
</dbReference>
<evidence type="ECO:0000259" key="8">
    <source>
        <dbReference type="PROSITE" id="PS51790"/>
    </source>
</evidence>
<name>A0A378HXY5_9GAMM</name>
<dbReference type="Pfam" id="PF01625">
    <property type="entry name" value="PMSR"/>
    <property type="match status" value="1"/>
</dbReference>
<dbReference type="Proteomes" id="UP000254968">
    <property type="component" value="Unassembled WGS sequence"/>
</dbReference>
<dbReference type="NCBIfam" id="NF004042">
    <property type="entry name" value="PRK05550.1"/>
    <property type="match status" value="1"/>
</dbReference>
<dbReference type="GO" id="GO:0033743">
    <property type="term" value="F:peptide-methionine (R)-S-oxide reductase activity"/>
    <property type="evidence" value="ECO:0007669"/>
    <property type="project" value="UniProtKB-EC"/>
</dbReference>
<protein>
    <recommendedName>
        <fullName evidence="7">Peptide methionine sulfoxide reductase MsrA</fullName>
        <shortName evidence="7">Protein-methionine-S-oxide reductase</shortName>
        <ecNumber evidence="7">1.8.4.11</ecNumber>
    </recommendedName>
    <alternativeName>
        <fullName evidence="7">Peptide-methionine (S)-S-oxide reductase</fullName>
        <shortName evidence="7">Peptide Met(O) reductase</shortName>
    </alternativeName>
</protein>
<dbReference type="SUPFAM" id="SSF55068">
    <property type="entry name" value="Peptide methionine sulfoxide reductase"/>
    <property type="match status" value="1"/>
</dbReference>
<keyword evidence="10" id="KW-1185">Reference proteome</keyword>
<dbReference type="Pfam" id="PF01641">
    <property type="entry name" value="SelR"/>
    <property type="match status" value="1"/>
</dbReference>
<dbReference type="GO" id="GO:0008113">
    <property type="term" value="F:peptide-methionine (S)-S-oxide reductase activity"/>
    <property type="evidence" value="ECO:0007669"/>
    <property type="project" value="UniProtKB-UniRule"/>
</dbReference>
<accession>A0A378HXY5</accession>
<dbReference type="GO" id="GO:0033744">
    <property type="term" value="F:L-methionine:thioredoxin-disulfide S-oxidoreductase activity"/>
    <property type="evidence" value="ECO:0007669"/>
    <property type="project" value="RHEA"/>
</dbReference>
<comment type="function">
    <text evidence="3 7">Has an important function as a repair enzyme for proteins that have been inactivated by oxidation. Catalyzes the reversible oxidation-reduction of methionine sulfoxide in proteins to methionine.</text>
</comment>
<gene>
    <name evidence="9" type="primary">msrA_1</name>
    <name evidence="7" type="synonym">msrA</name>
    <name evidence="9" type="ORF">NCTC13315_00069</name>
</gene>
<comment type="similarity">
    <text evidence="7">Belongs to the MsrA Met sulfoxide reductase family.</text>
</comment>
<comment type="catalytic activity">
    <reaction evidence="4 7">
        <text>L-methionyl-[protein] + [thioredoxin]-disulfide + H2O = L-methionyl-(S)-S-oxide-[protein] + [thioredoxin]-dithiol</text>
        <dbReference type="Rhea" id="RHEA:14217"/>
        <dbReference type="Rhea" id="RHEA-COMP:10698"/>
        <dbReference type="Rhea" id="RHEA-COMP:10700"/>
        <dbReference type="Rhea" id="RHEA-COMP:12313"/>
        <dbReference type="Rhea" id="RHEA-COMP:12315"/>
        <dbReference type="ChEBI" id="CHEBI:15377"/>
        <dbReference type="ChEBI" id="CHEBI:16044"/>
        <dbReference type="ChEBI" id="CHEBI:29950"/>
        <dbReference type="ChEBI" id="CHEBI:44120"/>
        <dbReference type="ChEBI" id="CHEBI:50058"/>
        <dbReference type="EC" id="1.8.4.11"/>
    </reaction>
</comment>
<evidence type="ECO:0000256" key="2">
    <source>
        <dbReference type="ARBA" id="ARBA00023268"/>
    </source>
</evidence>
<evidence type="ECO:0000313" key="10">
    <source>
        <dbReference type="Proteomes" id="UP000254968"/>
    </source>
</evidence>
<dbReference type="EMBL" id="UGNV01000001">
    <property type="protein sequence ID" value="STX27563.1"/>
    <property type="molecule type" value="Genomic_DNA"/>
</dbReference>
<dbReference type="RefSeq" id="WP_115301366.1">
    <property type="nucleotide sequence ID" value="NZ_CAAAHO010000003.1"/>
</dbReference>
<keyword evidence="1 7" id="KW-0560">Oxidoreductase</keyword>
<dbReference type="HAMAP" id="MF_01401">
    <property type="entry name" value="MsrA"/>
    <property type="match status" value="1"/>
</dbReference>
<dbReference type="InterPro" id="IPR011057">
    <property type="entry name" value="Mss4-like_sf"/>
</dbReference>
<dbReference type="Gene3D" id="2.170.150.20">
    <property type="entry name" value="Peptide methionine sulfoxide reductase"/>
    <property type="match status" value="1"/>
</dbReference>
<dbReference type="PANTHER" id="PTHR43774:SF1">
    <property type="entry name" value="PEPTIDE METHIONINE SULFOXIDE REDUCTASE MSRA 2"/>
    <property type="match status" value="1"/>
</dbReference>
<evidence type="ECO:0000256" key="7">
    <source>
        <dbReference type="HAMAP-Rule" id="MF_01401"/>
    </source>
</evidence>
<evidence type="ECO:0000256" key="4">
    <source>
        <dbReference type="ARBA" id="ARBA00047806"/>
    </source>
</evidence>